<proteinExistence type="predicted"/>
<comment type="caution">
    <text evidence="1">The sequence shown here is derived from an EMBL/GenBank/DDBJ whole genome shotgun (WGS) entry which is preliminary data.</text>
</comment>
<name>X1FIU8_9ZZZZ</name>
<feature type="non-terminal residue" evidence="1">
    <location>
        <position position="1"/>
    </location>
</feature>
<protein>
    <submittedName>
        <fullName evidence="1">Uncharacterized protein</fullName>
    </submittedName>
</protein>
<organism evidence="1">
    <name type="scientific">marine sediment metagenome</name>
    <dbReference type="NCBI Taxonomy" id="412755"/>
    <lineage>
        <taxon>unclassified sequences</taxon>
        <taxon>metagenomes</taxon>
        <taxon>ecological metagenomes</taxon>
    </lineage>
</organism>
<reference evidence="1" key="1">
    <citation type="journal article" date="2014" name="Front. Microbiol.">
        <title>High frequency of phylogenetically diverse reductive dehalogenase-homologous genes in deep subseafloor sedimentary metagenomes.</title>
        <authorList>
            <person name="Kawai M."/>
            <person name="Futagami T."/>
            <person name="Toyoda A."/>
            <person name="Takaki Y."/>
            <person name="Nishi S."/>
            <person name="Hori S."/>
            <person name="Arai W."/>
            <person name="Tsubouchi T."/>
            <person name="Morono Y."/>
            <person name="Uchiyama I."/>
            <person name="Ito T."/>
            <person name="Fujiyama A."/>
            <person name="Inagaki F."/>
            <person name="Takami H."/>
        </authorList>
    </citation>
    <scope>NUCLEOTIDE SEQUENCE</scope>
    <source>
        <strain evidence="1">Expedition CK06-06</strain>
    </source>
</reference>
<dbReference type="AlphaFoldDB" id="X1FIU8"/>
<accession>X1FIU8</accession>
<feature type="non-terminal residue" evidence="1">
    <location>
        <position position="160"/>
    </location>
</feature>
<evidence type="ECO:0000313" key="1">
    <source>
        <dbReference type="EMBL" id="GAH32440.1"/>
    </source>
</evidence>
<gene>
    <name evidence="1" type="ORF">S03H2_25394</name>
</gene>
<dbReference type="EMBL" id="BARU01014361">
    <property type="protein sequence ID" value="GAH32440.1"/>
    <property type="molecule type" value="Genomic_DNA"/>
</dbReference>
<sequence>GRIADGAREENITSEFLNTVEPPRDFPTAEEFRIFTKSIQVYLNQKPDVQFIPKPADLVQVRTHLVNALDPAKNILEKINSRIKLRAGVTGKKFIDQIMAAPEFPQPMYEPLRDLSQDYLLPGLEYIQQNTITLLETNQAFVEAYMAPLNIEFASELLWR</sequence>